<dbReference type="EMBL" id="SRLO01000987">
    <property type="protein sequence ID" value="TNN43143.1"/>
    <property type="molecule type" value="Genomic_DNA"/>
</dbReference>
<evidence type="ECO:0000313" key="1">
    <source>
        <dbReference type="EMBL" id="TNN43143.1"/>
    </source>
</evidence>
<dbReference type="AlphaFoldDB" id="A0A4Z2FQS2"/>
<sequence>MASQLMEDGSFLFRPRNRSSVPTLCFRRTSYLEHTGVTCKRHIPAPSLLAGGPMCPGPSPAREPPC</sequence>
<reference evidence="1 2" key="1">
    <citation type="submission" date="2019-03" db="EMBL/GenBank/DDBJ databases">
        <title>First draft genome of Liparis tanakae, snailfish: a comprehensive survey of snailfish specific genes.</title>
        <authorList>
            <person name="Kim W."/>
            <person name="Song I."/>
            <person name="Jeong J.-H."/>
            <person name="Kim D."/>
            <person name="Kim S."/>
            <person name="Ryu S."/>
            <person name="Song J.Y."/>
            <person name="Lee S.K."/>
        </authorList>
    </citation>
    <scope>NUCLEOTIDE SEQUENCE [LARGE SCALE GENOMIC DNA]</scope>
    <source>
        <tissue evidence="1">Muscle</tissue>
    </source>
</reference>
<evidence type="ECO:0000313" key="2">
    <source>
        <dbReference type="Proteomes" id="UP000314294"/>
    </source>
</evidence>
<comment type="caution">
    <text evidence="1">The sequence shown here is derived from an EMBL/GenBank/DDBJ whole genome shotgun (WGS) entry which is preliminary data.</text>
</comment>
<accession>A0A4Z2FQS2</accession>
<gene>
    <name evidence="1" type="ORF">EYF80_046675</name>
</gene>
<keyword evidence="2" id="KW-1185">Reference proteome</keyword>
<organism evidence="1 2">
    <name type="scientific">Liparis tanakae</name>
    <name type="common">Tanaka's snailfish</name>
    <dbReference type="NCBI Taxonomy" id="230148"/>
    <lineage>
        <taxon>Eukaryota</taxon>
        <taxon>Metazoa</taxon>
        <taxon>Chordata</taxon>
        <taxon>Craniata</taxon>
        <taxon>Vertebrata</taxon>
        <taxon>Euteleostomi</taxon>
        <taxon>Actinopterygii</taxon>
        <taxon>Neopterygii</taxon>
        <taxon>Teleostei</taxon>
        <taxon>Neoteleostei</taxon>
        <taxon>Acanthomorphata</taxon>
        <taxon>Eupercaria</taxon>
        <taxon>Perciformes</taxon>
        <taxon>Cottioidei</taxon>
        <taxon>Cottales</taxon>
        <taxon>Liparidae</taxon>
        <taxon>Liparis</taxon>
    </lineage>
</organism>
<name>A0A4Z2FQS2_9TELE</name>
<dbReference type="Proteomes" id="UP000314294">
    <property type="component" value="Unassembled WGS sequence"/>
</dbReference>
<proteinExistence type="predicted"/>
<protein>
    <submittedName>
        <fullName evidence="1">Uncharacterized protein</fullName>
    </submittedName>
</protein>